<reference evidence="4" key="2">
    <citation type="submission" date="2025-08" db="UniProtKB">
        <authorList>
            <consortium name="Ensembl"/>
        </authorList>
    </citation>
    <scope>IDENTIFICATION</scope>
</reference>
<feature type="signal peptide" evidence="2">
    <location>
        <begin position="1"/>
        <end position="25"/>
    </location>
</feature>
<dbReference type="Gene3D" id="2.60.40.10">
    <property type="entry name" value="Immunoglobulins"/>
    <property type="match status" value="3"/>
</dbReference>
<feature type="domain" description="Immunoglobulin" evidence="3">
    <location>
        <begin position="25"/>
        <end position="132"/>
    </location>
</feature>
<dbReference type="SMART" id="SM00409">
    <property type="entry name" value="IG"/>
    <property type="match status" value="2"/>
</dbReference>
<dbReference type="PANTHER" id="PTHR47243">
    <property type="entry name" value="SIALOADHESIN"/>
    <property type="match status" value="1"/>
</dbReference>
<dbReference type="AlphaFoldDB" id="A0A663DJI6"/>
<reference evidence="4" key="3">
    <citation type="submission" date="2025-09" db="UniProtKB">
        <authorList>
            <consortium name="Ensembl"/>
        </authorList>
    </citation>
    <scope>IDENTIFICATION</scope>
</reference>
<accession>A0A663DJI6</accession>
<name>A0A663DJI6_AQUCH</name>
<keyword evidence="5" id="KW-1185">Reference proteome</keyword>
<reference evidence="4" key="1">
    <citation type="submission" date="2021-03" db="EMBL/GenBank/DDBJ databases">
        <authorList>
            <consortium name="Wellcome Sanger Institute Data Sharing"/>
        </authorList>
    </citation>
    <scope>NUCLEOTIDE SEQUENCE [LARGE SCALE GENOMIC DNA]</scope>
</reference>
<feature type="domain" description="Immunoglobulin" evidence="3">
    <location>
        <begin position="151"/>
        <end position="334"/>
    </location>
</feature>
<dbReference type="Ensembl" id="ENSACCT00020000018.1">
    <property type="protein sequence ID" value="ENSACCP00020000018.1"/>
    <property type="gene ID" value="ENSACCG00020000013.1"/>
</dbReference>
<dbReference type="PANTHER" id="PTHR47243:SF1">
    <property type="entry name" value="SIALOADHESIN"/>
    <property type="match status" value="1"/>
</dbReference>
<dbReference type="GO" id="GO:0005770">
    <property type="term" value="C:late endosome"/>
    <property type="evidence" value="ECO:0007669"/>
    <property type="project" value="TreeGrafter"/>
</dbReference>
<dbReference type="InterPro" id="IPR013106">
    <property type="entry name" value="Ig_V-set"/>
</dbReference>
<dbReference type="SUPFAM" id="SSF48726">
    <property type="entry name" value="Immunoglobulin"/>
    <property type="match status" value="2"/>
</dbReference>
<organism evidence="4 5">
    <name type="scientific">Aquila chrysaetos chrysaetos</name>
    <dbReference type="NCBI Taxonomy" id="223781"/>
    <lineage>
        <taxon>Eukaryota</taxon>
        <taxon>Metazoa</taxon>
        <taxon>Chordata</taxon>
        <taxon>Craniata</taxon>
        <taxon>Vertebrata</taxon>
        <taxon>Euteleostomi</taxon>
        <taxon>Archelosauria</taxon>
        <taxon>Archosauria</taxon>
        <taxon>Dinosauria</taxon>
        <taxon>Saurischia</taxon>
        <taxon>Theropoda</taxon>
        <taxon>Coelurosauria</taxon>
        <taxon>Aves</taxon>
        <taxon>Neognathae</taxon>
        <taxon>Neoaves</taxon>
        <taxon>Telluraves</taxon>
        <taxon>Accipitrimorphae</taxon>
        <taxon>Accipitriformes</taxon>
        <taxon>Accipitridae</taxon>
        <taxon>Accipitrinae</taxon>
        <taxon>Aquila</taxon>
    </lineage>
</organism>
<evidence type="ECO:0000259" key="3">
    <source>
        <dbReference type="SMART" id="SM00409"/>
    </source>
</evidence>
<sequence>HLPLLRLEIFSWGVLSLGSWGVTYPESLRGVRGSCVVVPCTLSYPTDVTASDGIVAIWYKDYDNQKTVVYHSAAQEVDARFKGRAQLLGDPAARNCTLLLQGVTPEDGGPYRFRFEIINGDRWSAARDVMLSISGGYRGRDPRPRPPARLPHADIPPSGQMSTLECSTPYVCPLGDVALRVQLDTSGVGHNLTLTTSFSWKDHSKKLLCEVSYGSRKATGEVVLRVRRTWGSSARGLAEWGGETGASLPRSDHPGPPRAIHRASSLPSFPGLLPVASSPPAGGHHPGQSGHISPAPNALRLELPEASEEDEGEYECRARSPLGSACASLPLRVQGESGFAAGGGTRGWGPPSELVWASRGMDQISVAVGQQSVGVGSGTVWG</sequence>
<dbReference type="GO" id="GO:0005769">
    <property type="term" value="C:early endosome"/>
    <property type="evidence" value="ECO:0007669"/>
    <property type="project" value="TreeGrafter"/>
</dbReference>
<keyword evidence="2" id="KW-0732">Signal</keyword>
<dbReference type="InterPro" id="IPR003599">
    <property type="entry name" value="Ig_sub"/>
</dbReference>
<dbReference type="InterPro" id="IPR013783">
    <property type="entry name" value="Ig-like_fold"/>
</dbReference>
<protein>
    <submittedName>
        <fullName evidence="4">Sialic acid binding Ig like lectin 1</fullName>
    </submittedName>
</protein>
<dbReference type="Pfam" id="PF07686">
    <property type="entry name" value="V-set"/>
    <property type="match status" value="1"/>
</dbReference>
<evidence type="ECO:0000313" key="5">
    <source>
        <dbReference type="Proteomes" id="UP000472275"/>
    </source>
</evidence>
<evidence type="ECO:0000313" key="4">
    <source>
        <dbReference type="Ensembl" id="ENSACCP00020000018.1"/>
    </source>
</evidence>
<dbReference type="GO" id="GO:0005886">
    <property type="term" value="C:plasma membrane"/>
    <property type="evidence" value="ECO:0007669"/>
    <property type="project" value="TreeGrafter"/>
</dbReference>
<feature type="region of interest" description="Disordered" evidence="1">
    <location>
        <begin position="237"/>
        <end position="295"/>
    </location>
</feature>
<dbReference type="GO" id="GO:0075512">
    <property type="term" value="P:clathrin-dependent endocytosis of virus by host cell"/>
    <property type="evidence" value="ECO:0007669"/>
    <property type="project" value="TreeGrafter"/>
</dbReference>
<dbReference type="GO" id="GO:0046790">
    <property type="term" value="F:virion binding"/>
    <property type="evidence" value="ECO:0007669"/>
    <property type="project" value="TreeGrafter"/>
</dbReference>
<feature type="chain" id="PRO_5025453058" evidence="2">
    <location>
        <begin position="26"/>
        <end position="382"/>
    </location>
</feature>
<proteinExistence type="predicted"/>
<evidence type="ECO:0000256" key="1">
    <source>
        <dbReference type="SAM" id="MobiDB-lite"/>
    </source>
</evidence>
<dbReference type="Proteomes" id="UP000472275">
    <property type="component" value="Chromosome 1"/>
</dbReference>
<evidence type="ECO:0000256" key="2">
    <source>
        <dbReference type="SAM" id="SignalP"/>
    </source>
</evidence>
<dbReference type="InterPro" id="IPR036179">
    <property type="entry name" value="Ig-like_dom_sf"/>
</dbReference>
<dbReference type="GeneTree" id="ENSGT01150000286907"/>